<dbReference type="STRING" id="930992.A0A0C9ZF84"/>
<dbReference type="InParanoid" id="A0A0C9ZF84"/>
<dbReference type="OrthoDB" id="2670152at2759"/>
<gene>
    <name evidence="1" type="ORF">CY34DRAFT_16598</name>
</gene>
<accession>A0A0C9ZF84</accession>
<evidence type="ECO:0000313" key="1">
    <source>
        <dbReference type="EMBL" id="KIK36125.1"/>
    </source>
</evidence>
<evidence type="ECO:0000313" key="2">
    <source>
        <dbReference type="Proteomes" id="UP000054485"/>
    </source>
</evidence>
<dbReference type="HOGENOM" id="CLU_401230_0_0_1"/>
<organism evidence="1 2">
    <name type="scientific">Suillus luteus UH-Slu-Lm8-n1</name>
    <dbReference type="NCBI Taxonomy" id="930992"/>
    <lineage>
        <taxon>Eukaryota</taxon>
        <taxon>Fungi</taxon>
        <taxon>Dikarya</taxon>
        <taxon>Basidiomycota</taxon>
        <taxon>Agaricomycotina</taxon>
        <taxon>Agaricomycetes</taxon>
        <taxon>Agaricomycetidae</taxon>
        <taxon>Boletales</taxon>
        <taxon>Suillineae</taxon>
        <taxon>Suillaceae</taxon>
        <taxon>Suillus</taxon>
    </lineage>
</organism>
<sequence>MPTLGIPNLHSDAAAFLNPLHKKLPNGSLSCSLNSNVVLEFIDDPLVKPRSLRSTGDFNECEHTREPDHMLVHSPWHAYIPVADSMPASDRKAWIFEDSVPPDELFTPTHGRKGLVSSAFLQNVKTTVEDTLSWLNVVFAAYGNPSIDLNLSHVDSLRCFQGTYSEISTEVWKLRRLVLIAWGYIIYSLLNAAEDWKQHALCTPQFIQNVTSSGLLGLPCRGLIIQAQNPPPFADIVIYLHHQVPIHYYWTTGCVHWLDPAALLSMDIHAAPSPRPADRLTLSIVVEGPPTQYSFWRAGEFPISNGEIHKQRVFVTSDSNVTRTEITGQADLIHELQAHYVSRLFPEPTGDIVLIREESIKVTPAGNTSRETDLGVSNFTPPAGTPQSLSIPTLVHLFNLLQAVDNPKTQWIYQQFDKPYIYFSSDYCVPKIPLPEAVEFVTHGKLVVSKRTEARLVLWRAQYPQVPVWFFAHRCLSLGMDWRVFTASSTPTLQPSISTSTSPRPLKAGTSFFVDYARRVHSLLQLPHARRFLTMGGLLWRIALHYGPSELFASAISGPSSDASKLFRCEAHDTLVDDTVSDEDINLLLGITDRGSIWPTLDLWEKNENWAGEWGARSERWFTARIREIERSSLSAILTRQQWKSAIRRHTVTAFKSDRTFGTEAHAAWVCSELETLFPPSEPLTL</sequence>
<dbReference type="AlphaFoldDB" id="A0A0C9ZF84"/>
<keyword evidence="2" id="KW-1185">Reference proteome</keyword>
<name>A0A0C9ZF84_9AGAM</name>
<reference evidence="2" key="2">
    <citation type="submission" date="2015-01" db="EMBL/GenBank/DDBJ databases">
        <title>Evolutionary Origins and Diversification of the Mycorrhizal Mutualists.</title>
        <authorList>
            <consortium name="DOE Joint Genome Institute"/>
            <consortium name="Mycorrhizal Genomics Consortium"/>
            <person name="Kohler A."/>
            <person name="Kuo A."/>
            <person name="Nagy L.G."/>
            <person name="Floudas D."/>
            <person name="Copeland A."/>
            <person name="Barry K.W."/>
            <person name="Cichocki N."/>
            <person name="Veneault-Fourrey C."/>
            <person name="LaButti K."/>
            <person name="Lindquist E.A."/>
            <person name="Lipzen A."/>
            <person name="Lundell T."/>
            <person name="Morin E."/>
            <person name="Murat C."/>
            <person name="Riley R."/>
            <person name="Ohm R."/>
            <person name="Sun H."/>
            <person name="Tunlid A."/>
            <person name="Henrissat B."/>
            <person name="Grigoriev I.V."/>
            <person name="Hibbett D.S."/>
            <person name="Martin F."/>
        </authorList>
    </citation>
    <scope>NUCLEOTIDE SEQUENCE [LARGE SCALE GENOMIC DNA]</scope>
    <source>
        <strain evidence="2">UH-Slu-Lm8-n1</strain>
    </source>
</reference>
<reference evidence="1 2" key="1">
    <citation type="submission" date="2014-04" db="EMBL/GenBank/DDBJ databases">
        <authorList>
            <consortium name="DOE Joint Genome Institute"/>
            <person name="Kuo A."/>
            <person name="Ruytinx J."/>
            <person name="Rineau F."/>
            <person name="Colpaert J."/>
            <person name="Kohler A."/>
            <person name="Nagy L.G."/>
            <person name="Floudas D."/>
            <person name="Copeland A."/>
            <person name="Barry K.W."/>
            <person name="Cichocki N."/>
            <person name="Veneault-Fourrey C."/>
            <person name="LaButti K."/>
            <person name="Lindquist E.A."/>
            <person name="Lipzen A."/>
            <person name="Lundell T."/>
            <person name="Morin E."/>
            <person name="Murat C."/>
            <person name="Sun H."/>
            <person name="Tunlid A."/>
            <person name="Henrissat B."/>
            <person name="Grigoriev I.V."/>
            <person name="Hibbett D.S."/>
            <person name="Martin F."/>
            <person name="Nordberg H.P."/>
            <person name="Cantor M.N."/>
            <person name="Hua S.X."/>
        </authorList>
    </citation>
    <scope>NUCLEOTIDE SEQUENCE [LARGE SCALE GENOMIC DNA]</scope>
    <source>
        <strain evidence="1 2">UH-Slu-Lm8-n1</strain>
    </source>
</reference>
<proteinExistence type="predicted"/>
<dbReference type="Proteomes" id="UP000054485">
    <property type="component" value="Unassembled WGS sequence"/>
</dbReference>
<protein>
    <submittedName>
        <fullName evidence="1">Uncharacterized protein</fullName>
    </submittedName>
</protein>
<dbReference type="EMBL" id="KN835558">
    <property type="protein sequence ID" value="KIK36125.1"/>
    <property type="molecule type" value="Genomic_DNA"/>
</dbReference>